<dbReference type="EnsemblPlants" id="Zm00001eb272740_T002">
    <property type="protein sequence ID" value="Zm00001eb272740_P002"/>
    <property type="gene ID" value="Zm00001eb272740"/>
</dbReference>
<feature type="compositionally biased region" description="Polar residues" evidence="1">
    <location>
        <begin position="37"/>
        <end position="51"/>
    </location>
</feature>
<protein>
    <recommendedName>
        <fullName evidence="2">CUE domain-containing protein</fullName>
    </recommendedName>
</protein>
<dbReference type="Proteomes" id="UP000007305">
    <property type="component" value="Chromosome 6"/>
</dbReference>
<dbReference type="OrthoDB" id="675902at2759"/>
<sequence>MEGSFQLNPNASPFIPGLLGSSAQKAPEKQGGLIISAGSSSKGEPSGSTFDPSEYEENDMDELALVKMVFSMFPNVSTDFIDELIKANDFDMNLTVDMLYELNSQDMVHDDSEVINHFHDDSEATNDLHDGKGVPGADYHKTVVPESSSNMNQDLQNEESATTSDVKSVLPKFSQINLLHNDLGLPDDDKSAGTSIAN</sequence>
<reference evidence="4" key="4">
    <citation type="submission" date="2021-05" db="UniProtKB">
        <authorList>
            <consortium name="EnsemblPlants"/>
        </authorList>
    </citation>
    <scope>IDENTIFICATION</scope>
    <source>
        <strain evidence="4">cv. B73</strain>
    </source>
</reference>
<dbReference type="eggNOG" id="ENOG502R6Y0">
    <property type="taxonomic scope" value="Eukaryota"/>
</dbReference>
<evidence type="ECO:0000256" key="1">
    <source>
        <dbReference type="SAM" id="MobiDB-lite"/>
    </source>
</evidence>
<feature type="compositionally biased region" description="Polar residues" evidence="1">
    <location>
        <begin position="1"/>
        <end position="11"/>
    </location>
</feature>
<proteinExistence type="evidence at protein level"/>
<dbReference type="InterPro" id="IPR009060">
    <property type="entry name" value="UBA-like_sf"/>
</dbReference>
<evidence type="ECO:0000313" key="5">
    <source>
        <dbReference type="Proteomes" id="UP000007305"/>
    </source>
</evidence>
<feature type="domain" description="CUE" evidence="2">
    <location>
        <begin position="61"/>
        <end position="104"/>
    </location>
</feature>
<dbReference type="Gramene" id="Zm00001eb272740_T002">
    <property type="protein sequence ID" value="Zm00001eb272740_P002"/>
    <property type="gene ID" value="Zm00001eb272740"/>
</dbReference>
<organism evidence="3">
    <name type="scientific">Zea mays</name>
    <name type="common">Maize</name>
    <dbReference type="NCBI Taxonomy" id="4577"/>
    <lineage>
        <taxon>Eukaryota</taxon>
        <taxon>Viridiplantae</taxon>
        <taxon>Streptophyta</taxon>
        <taxon>Embryophyta</taxon>
        <taxon>Tracheophyta</taxon>
        <taxon>Spermatophyta</taxon>
        <taxon>Magnoliopsida</taxon>
        <taxon>Liliopsida</taxon>
        <taxon>Poales</taxon>
        <taxon>Poaceae</taxon>
        <taxon>PACMAD clade</taxon>
        <taxon>Panicoideae</taxon>
        <taxon>Andropogonodae</taxon>
        <taxon>Andropogoneae</taxon>
        <taxon>Tripsacinae</taxon>
        <taxon>Zea</taxon>
    </lineage>
</organism>
<feature type="region of interest" description="Disordered" evidence="1">
    <location>
        <begin position="1"/>
        <end position="55"/>
    </location>
</feature>
<reference evidence="4" key="3">
    <citation type="submission" date="2019-07" db="EMBL/GenBank/DDBJ databases">
        <authorList>
            <person name="Seetharam A."/>
            <person name="Woodhouse M."/>
            <person name="Cannon E."/>
        </authorList>
    </citation>
    <scope>NUCLEOTIDE SEQUENCE [LARGE SCALE GENOMIC DNA]</scope>
    <source>
        <strain evidence="4">cv. B73</strain>
    </source>
</reference>
<evidence type="ECO:0007829" key="6">
    <source>
        <dbReference type="PeptideAtlas" id="A0A1D6LNB1"/>
    </source>
</evidence>
<evidence type="ECO:0000313" key="3">
    <source>
        <dbReference type="EMBL" id="AQK81052.1"/>
    </source>
</evidence>
<dbReference type="Pfam" id="PF02845">
    <property type="entry name" value="CUE"/>
    <property type="match status" value="1"/>
</dbReference>
<dbReference type="CDD" id="cd14371">
    <property type="entry name" value="CUE_CID7_like"/>
    <property type="match status" value="1"/>
</dbReference>
<evidence type="ECO:0000259" key="2">
    <source>
        <dbReference type="PROSITE" id="PS51140"/>
    </source>
</evidence>
<accession>A0A1D6LNB1</accession>
<dbReference type="InterPro" id="IPR041806">
    <property type="entry name" value="CID5/6/7_CUE"/>
</dbReference>
<dbReference type="SUPFAM" id="SSF46934">
    <property type="entry name" value="UBA-like"/>
    <property type="match status" value="1"/>
</dbReference>
<dbReference type="Gene3D" id="1.10.8.10">
    <property type="entry name" value="DNA helicase RuvA subunit, C-terminal domain"/>
    <property type="match status" value="1"/>
</dbReference>
<reference evidence="3" key="2">
    <citation type="submission" date="2015-12" db="EMBL/GenBank/DDBJ databases">
        <title>Update maize B73 reference genome by single molecule sequencing technologies.</title>
        <authorList>
            <consortium name="Maize Genome Sequencing Project"/>
            <person name="Ware D."/>
        </authorList>
    </citation>
    <scope>NUCLEOTIDE SEQUENCE</scope>
    <source>
        <tissue evidence="3">Seedling</tissue>
    </source>
</reference>
<dbReference type="IntAct" id="A0A1D6LNB1">
    <property type="interactions" value="12"/>
</dbReference>
<gene>
    <name evidence="4" type="primary">LOC100282123</name>
    <name evidence="3" type="ORF">ZEAMMB73_Zm00001d036451</name>
</gene>
<keyword evidence="5" id="KW-1185">Reference proteome</keyword>
<dbReference type="AlphaFoldDB" id="A0A1D6LNB1"/>
<dbReference type="PROSITE" id="PS51140">
    <property type="entry name" value="CUE"/>
    <property type="match status" value="1"/>
</dbReference>
<reference evidence="5" key="1">
    <citation type="journal article" date="2009" name="Science">
        <title>The B73 maize genome: complexity, diversity, and dynamics.</title>
        <authorList>
            <person name="Schnable P.S."/>
            <person name="Ware D."/>
            <person name="Fulton R.S."/>
            <person name="Stein J.C."/>
            <person name="Wei F."/>
            <person name="Pasternak S."/>
            <person name="Liang C."/>
            <person name="Zhang J."/>
            <person name="Fulton L."/>
            <person name="Graves T.A."/>
            <person name="Minx P."/>
            <person name="Reily A.D."/>
            <person name="Courtney L."/>
            <person name="Kruchowski S.S."/>
            <person name="Tomlinson C."/>
            <person name="Strong C."/>
            <person name="Delehaunty K."/>
            <person name="Fronick C."/>
            <person name="Courtney B."/>
            <person name="Rock S.M."/>
            <person name="Belter E."/>
            <person name="Du F."/>
            <person name="Kim K."/>
            <person name="Abbott R.M."/>
            <person name="Cotton M."/>
            <person name="Levy A."/>
            <person name="Marchetto P."/>
            <person name="Ochoa K."/>
            <person name="Jackson S.M."/>
            <person name="Gillam B."/>
            <person name="Chen W."/>
            <person name="Yan L."/>
            <person name="Higginbotham J."/>
            <person name="Cardenas M."/>
            <person name="Waligorski J."/>
            <person name="Applebaum E."/>
            <person name="Phelps L."/>
            <person name="Falcone J."/>
            <person name="Kanchi K."/>
            <person name="Thane T."/>
            <person name="Scimone A."/>
            <person name="Thane N."/>
            <person name="Henke J."/>
            <person name="Wang T."/>
            <person name="Ruppert J."/>
            <person name="Shah N."/>
            <person name="Rotter K."/>
            <person name="Hodges J."/>
            <person name="Ingenthron E."/>
            <person name="Cordes M."/>
            <person name="Kohlberg S."/>
            <person name="Sgro J."/>
            <person name="Delgado B."/>
            <person name="Mead K."/>
            <person name="Chinwalla A."/>
            <person name="Leonard S."/>
            <person name="Crouse K."/>
            <person name="Collura K."/>
            <person name="Kudrna D."/>
            <person name="Currie J."/>
            <person name="He R."/>
            <person name="Angelova A."/>
            <person name="Rajasekar S."/>
            <person name="Mueller T."/>
            <person name="Lomeli R."/>
            <person name="Scara G."/>
            <person name="Ko A."/>
            <person name="Delaney K."/>
            <person name="Wissotski M."/>
            <person name="Lopez G."/>
            <person name="Campos D."/>
            <person name="Braidotti M."/>
            <person name="Ashley E."/>
            <person name="Golser W."/>
            <person name="Kim H."/>
            <person name="Lee S."/>
            <person name="Lin J."/>
            <person name="Dujmic Z."/>
            <person name="Kim W."/>
            <person name="Talag J."/>
            <person name="Zuccolo A."/>
            <person name="Fan C."/>
            <person name="Sebastian A."/>
            <person name="Kramer M."/>
            <person name="Spiegel L."/>
            <person name="Nascimento L."/>
            <person name="Zutavern T."/>
            <person name="Miller B."/>
            <person name="Ambroise C."/>
            <person name="Muller S."/>
            <person name="Spooner W."/>
            <person name="Narechania A."/>
            <person name="Ren L."/>
            <person name="Wei S."/>
            <person name="Kumari S."/>
            <person name="Faga B."/>
            <person name="Levy M.J."/>
            <person name="McMahan L."/>
            <person name="Van Buren P."/>
            <person name="Vaughn M.W."/>
            <person name="Ying K."/>
            <person name="Yeh C.-T."/>
            <person name="Emrich S.J."/>
            <person name="Jia Y."/>
            <person name="Kalyanaraman A."/>
            <person name="Hsia A.-P."/>
            <person name="Barbazuk W.B."/>
            <person name="Baucom R.S."/>
            <person name="Brutnell T.P."/>
            <person name="Carpita N.C."/>
            <person name="Chaparro C."/>
            <person name="Chia J.-M."/>
            <person name="Deragon J.-M."/>
            <person name="Estill J.C."/>
            <person name="Fu Y."/>
            <person name="Jeddeloh J.A."/>
            <person name="Han Y."/>
            <person name="Lee H."/>
            <person name="Li P."/>
            <person name="Lisch D.R."/>
            <person name="Liu S."/>
            <person name="Liu Z."/>
            <person name="Nagel D.H."/>
            <person name="McCann M.C."/>
            <person name="SanMiguel P."/>
            <person name="Myers A.M."/>
            <person name="Nettleton D."/>
            <person name="Nguyen J."/>
            <person name="Penning B.W."/>
            <person name="Ponnala L."/>
            <person name="Schneider K.L."/>
            <person name="Schwartz D.C."/>
            <person name="Sharma A."/>
            <person name="Soderlund C."/>
            <person name="Springer N.M."/>
            <person name="Sun Q."/>
            <person name="Wang H."/>
            <person name="Waterman M."/>
            <person name="Westerman R."/>
            <person name="Wolfgruber T.K."/>
            <person name="Yang L."/>
            <person name="Yu Y."/>
            <person name="Zhang L."/>
            <person name="Zhou S."/>
            <person name="Zhu Q."/>
            <person name="Bennetzen J.L."/>
            <person name="Dawe R.K."/>
            <person name="Jiang J."/>
            <person name="Jiang N."/>
            <person name="Presting G.G."/>
            <person name="Wessler S.R."/>
            <person name="Aluru S."/>
            <person name="Martienssen R.A."/>
            <person name="Clifton S.W."/>
            <person name="McCombie W.R."/>
            <person name="Wing R.A."/>
            <person name="Wilson R.K."/>
        </authorList>
    </citation>
    <scope>NUCLEOTIDE SEQUENCE [LARGE SCALE GENOMIC DNA]</scope>
    <source>
        <strain evidence="5">cv. B73</strain>
    </source>
</reference>
<dbReference type="InterPro" id="IPR003892">
    <property type="entry name" value="CUE"/>
</dbReference>
<feature type="region of interest" description="Disordered" evidence="1">
    <location>
        <begin position="147"/>
        <end position="166"/>
    </location>
</feature>
<dbReference type="SMR" id="A0A1D6LNB1"/>
<dbReference type="GeneID" id="100282123"/>
<dbReference type="GO" id="GO:0043130">
    <property type="term" value="F:ubiquitin binding"/>
    <property type="evidence" value="ECO:0007669"/>
    <property type="project" value="InterPro"/>
</dbReference>
<dbReference type="RefSeq" id="NP_001398927.1">
    <property type="nucleotide sequence ID" value="NM_001411998.1"/>
</dbReference>
<name>A0A1D6LNB1_MAIZE</name>
<dbReference type="EMBL" id="CM000782">
    <property type="protein sequence ID" value="AQK81052.1"/>
    <property type="molecule type" value="Genomic_DNA"/>
</dbReference>
<keyword evidence="6" id="KW-1267">Proteomics identification</keyword>
<dbReference type="PaxDb" id="4577-GRMZM5G832166_P02"/>
<evidence type="ECO:0000313" key="4">
    <source>
        <dbReference type="EnsemblPlants" id="Zm00001eb272740_P002"/>
    </source>
</evidence>
<dbReference type="ExpressionAtlas" id="A0A1D6LNB1">
    <property type="expression patterns" value="baseline and differential"/>
</dbReference>